<dbReference type="SMART" id="SM00646">
    <property type="entry name" value="Ami_3"/>
    <property type="match status" value="1"/>
</dbReference>
<reference evidence="4 5" key="1">
    <citation type="submission" date="2020-08" db="EMBL/GenBank/DDBJ databases">
        <title>Genome public.</title>
        <authorList>
            <person name="Liu C."/>
            <person name="Sun Q."/>
        </authorList>
    </citation>
    <scope>NUCLEOTIDE SEQUENCE [LARGE SCALE GENOMIC DNA]</scope>
    <source>
        <strain evidence="4 5">BX1</strain>
    </source>
</reference>
<dbReference type="SUPFAM" id="SSF53187">
    <property type="entry name" value="Zn-dependent exopeptidases"/>
    <property type="match status" value="1"/>
</dbReference>
<dbReference type="Pfam" id="PF08239">
    <property type="entry name" value="SH3_3"/>
    <property type="match status" value="1"/>
</dbReference>
<comment type="caution">
    <text evidence="4">The sequence shown here is derived from an EMBL/GenBank/DDBJ whole genome shotgun (WGS) entry which is preliminary data.</text>
</comment>
<feature type="domain" description="MurNAc-LAA" evidence="3">
    <location>
        <begin position="57"/>
        <end position="168"/>
    </location>
</feature>
<name>A0ABR7NN64_9FIRM</name>
<sequence>MPKIYLGPSTQEQNLYVTGGSEEYYMNLVADTLEPYLRASGIRFTRNRPEMIAGQAIRESNAGSYNLHLALHSNAAPVYETLRGVDVYHFPGSVNGIRAAEILADNFKVICPDPNLVDTRPTTSLGEVDRVRTPAVLVEIAYHDNVDDANWIINNIGLIARTLALSLTEYFDLPFVEPLQPFAAEVDTEAGGNLNLRDRPSTRSTALGSIPYGATVTVYGLLPEWAAVEYRGLGGSVRRNYLDLD</sequence>
<dbReference type="InterPro" id="IPR002508">
    <property type="entry name" value="MurNAc-LAA_cat"/>
</dbReference>
<keyword evidence="1" id="KW-0378">Hydrolase</keyword>
<dbReference type="Gene3D" id="3.40.630.40">
    <property type="entry name" value="Zn-dependent exopeptidases"/>
    <property type="match status" value="1"/>
</dbReference>
<protein>
    <submittedName>
        <fullName evidence="4">N-acetylmuramoyl-L-alanine amidase</fullName>
    </submittedName>
</protein>
<gene>
    <name evidence="4" type="ORF">H8717_15715</name>
</gene>
<evidence type="ECO:0000256" key="2">
    <source>
        <dbReference type="ARBA" id="ARBA00023316"/>
    </source>
</evidence>
<evidence type="ECO:0000259" key="3">
    <source>
        <dbReference type="SMART" id="SM00646"/>
    </source>
</evidence>
<dbReference type="Proteomes" id="UP000658131">
    <property type="component" value="Unassembled WGS sequence"/>
</dbReference>
<dbReference type="Gene3D" id="2.30.30.40">
    <property type="entry name" value="SH3 Domains"/>
    <property type="match status" value="1"/>
</dbReference>
<dbReference type="RefSeq" id="WP_262401179.1">
    <property type="nucleotide sequence ID" value="NZ_JACRTB010000056.1"/>
</dbReference>
<evidence type="ECO:0000256" key="1">
    <source>
        <dbReference type="ARBA" id="ARBA00022801"/>
    </source>
</evidence>
<evidence type="ECO:0000313" key="5">
    <source>
        <dbReference type="Proteomes" id="UP000658131"/>
    </source>
</evidence>
<dbReference type="InterPro" id="IPR003646">
    <property type="entry name" value="SH3-like_bac-type"/>
</dbReference>
<keyword evidence="2" id="KW-0961">Cell wall biogenesis/degradation</keyword>
<dbReference type="EMBL" id="JACRTB010000056">
    <property type="protein sequence ID" value="MBC8577833.1"/>
    <property type="molecule type" value="Genomic_DNA"/>
</dbReference>
<keyword evidence="5" id="KW-1185">Reference proteome</keyword>
<dbReference type="Pfam" id="PF01520">
    <property type="entry name" value="Amidase_3"/>
    <property type="match status" value="1"/>
</dbReference>
<evidence type="ECO:0000313" key="4">
    <source>
        <dbReference type="EMBL" id="MBC8577833.1"/>
    </source>
</evidence>
<organism evidence="4 5">
    <name type="scientific">Yanshouia hominis</name>
    <dbReference type="NCBI Taxonomy" id="2763673"/>
    <lineage>
        <taxon>Bacteria</taxon>
        <taxon>Bacillati</taxon>
        <taxon>Bacillota</taxon>
        <taxon>Clostridia</taxon>
        <taxon>Eubacteriales</taxon>
        <taxon>Oscillospiraceae</taxon>
        <taxon>Yanshouia</taxon>
    </lineage>
</organism>
<accession>A0ABR7NN64</accession>
<proteinExistence type="predicted"/>